<comment type="function">
    <text evidence="4">GTPase involved in activation of the TORC1 signaling pathway, which promotes growth and represses autophagy in nutrient-rich conditions.</text>
</comment>
<dbReference type="EMBL" id="KN824385">
    <property type="protein sequence ID" value="KIM21383.1"/>
    <property type="molecule type" value="Genomic_DNA"/>
</dbReference>
<reference evidence="5 6" key="1">
    <citation type="submission" date="2014-04" db="EMBL/GenBank/DDBJ databases">
        <authorList>
            <consortium name="DOE Joint Genome Institute"/>
            <person name="Kuo A."/>
            <person name="Zuccaro A."/>
            <person name="Kohler A."/>
            <person name="Nagy L.G."/>
            <person name="Floudas D."/>
            <person name="Copeland A."/>
            <person name="Barry K.W."/>
            <person name="Cichocki N."/>
            <person name="Veneault-Fourrey C."/>
            <person name="LaButti K."/>
            <person name="Lindquist E.A."/>
            <person name="Lipzen A."/>
            <person name="Lundell T."/>
            <person name="Morin E."/>
            <person name="Murat C."/>
            <person name="Sun H."/>
            <person name="Tunlid A."/>
            <person name="Henrissat B."/>
            <person name="Grigoriev I.V."/>
            <person name="Hibbett D.S."/>
            <person name="Martin F."/>
            <person name="Nordberg H.P."/>
            <person name="Cantor M.N."/>
            <person name="Hua S.X."/>
        </authorList>
    </citation>
    <scope>NUCLEOTIDE SEQUENCE [LARGE SCALE GENOMIC DNA]</scope>
    <source>
        <strain evidence="5 6">MAFF 305830</strain>
    </source>
</reference>
<dbReference type="PANTHER" id="PTHR11259">
    <property type="entry name" value="RAS-RELATED GTP BINDING RAG/GTR YEAST"/>
    <property type="match status" value="1"/>
</dbReference>
<dbReference type="HOGENOM" id="CLU_047421_1_1_1"/>
<dbReference type="OrthoDB" id="26136at2759"/>
<dbReference type="GO" id="GO:0005634">
    <property type="term" value="C:nucleus"/>
    <property type="evidence" value="ECO:0007669"/>
    <property type="project" value="TreeGrafter"/>
</dbReference>
<evidence type="ECO:0000256" key="4">
    <source>
        <dbReference type="RuleBase" id="RU367014"/>
    </source>
</evidence>
<evidence type="ECO:0000256" key="1">
    <source>
        <dbReference type="ARBA" id="ARBA00007756"/>
    </source>
</evidence>
<sequence>MVMQTSQQVEPQKPNGTVDQDRYYQRVLITGLRRSGKTSCKEVVFNGTLPKDTFFVPRTQELIKTKFESIVPLELWDSPGKEDISEEETLRLLREVNAVVFVIDINDHWFNAIAQFSDMLAAATEIGADHLVFHVFIHKMETLANEHKMTKFNDIQRRINDEIEDQNIQNTNLARTLTFHPTSVYDHSIYEAFSNVVMHLIPQDTLGQYENLLNSLHLSCSARYAFLFDSRACLRVSANQETHELPTFSLSVEYLKLLTAMANVVGSGLRQEEVDQSYSCQLVLSESTIVYWQITRNLCLILGISSQNWRDLRGTIEYNVLIYRESLLQVLALIDEHRRVASV</sequence>
<dbReference type="STRING" id="933852.A0A0C2W4G8"/>
<dbReference type="PANTHER" id="PTHR11259:SF2">
    <property type="entry name" value="GH16429P"/>
    <property type="match status" value="1"/>
</dbReference>
<comment type="similarity">
    <text evidence="1 4">Belongs to the GTR/RAG GTP-binding protein family.</text>
</comment>
<dbReference type="GO" id="GO:0005525">
    <property type="term" value="F:GTP binding"/>
    <property type="evidence" value="ECO:0007669"/>
    <property type="project" value="UniProtKB-UniRule"/>
</dbReference>
<dbReference type="Proteomes" id="UP000054097">
    <property type="component" value="Unassembled WGS sequence"/>
</dbReference>
<keyword evidence="3 4" id="KW-0342">GTP-binding</keyword>
<organism evidence="5 6">
    <name type="scientific">Serendipita vermifera MAFF 305830</name>
    <dbReference type="NCBI Taxonomy" id="933852"/>
    <lineage>
        <taxon>Eukaryota</taxon>
        <taxon>Fungi</taxon>
        <taxon>Dikarya</taxon>
        <taxon>Basidiomycota</taxon>
        <taxon>Agaricomycotina</taxon>
        <taxon>Agaricomycetes</taxon>
        <taxon>Sebacinales</taxon>
        <taxon>Serendipitaceae</taxon>
        <taxon>Serendipita</taxon>
    </lineage>
</organism>
<name>A0A0C2W4G8_SERVB</name>
<dbReference type="Pfam" id="PF04670">
    <property type="entry name" value="Gtr1_RagA"/>
    <property type="match status" value="1"/>
</dbReference>
<dbReference type="GO" id="GO:0009267">
    <property type="term" value="P:cellular response to starvation"/>
    <property type="evidence" value="ECO:0007669"/>
    <property type="project" value="TreeGrafter"/>
</dbReference>
<keyword evidence="6" id="KW-1185">Reference proteome</keyword>
<dbReference type="GO" id="GO:1990131">
    <property type="term" value="C:Gtr1-Gtr2 GTPase complex"/>
    <property type="evidence" value="ECO:0007669"/>
    <property type="project" value="UniProtKB-UniRule"/>
</dbReference>
<comment type="subunit">
    <text evidence="4">Component of the GSE complex.</text>
</comment>
<protein>
    <recommendedName>
        <fullName evidence="4">GTP-binding protein</fullName>
    </recommendedName>
</protein>
<evidence type="ECO:0000313" key="6">
    <source>
        <dbReference type="Proteomes" id="UP000054097"/>
    </source>
</evidence>
<evidence type="ECO:0000313" key="5">
    <source>
        <dbReference type="EMBL" id="KIM21383.1"/>
    </source>
</evidence>
<gene>
    <name evidence="5" type="ORF">M408DRAFT_333516</name>
</gene>
<keyword evidence="2 4" id="KW-0547">Nucleotide-binding</keyword>
<dbReference type="GO" id="GO:0003924">
    <property type="term" value="F:GTPase activity"/>
    <property type="evidence" value="ECO:0007669"/>
    <property type="project" value="UniProtKB-UniRule"/>
</dbReference>
<reference evidence="6" key="2">
    <citation type="submission" date="2015-01" db="EMBL/GenBank/DDBJ databases">
        <title>Evolutionary Origins and Diversification of the Mycorrhizal Mutualists.</title>
        <authorList>
            <consortium name="DOE Joint Genome Institute"/>
            <consortium name="Mycorrhizal Genomics Consortium"/>
            <person name="Kohler A."/>
            <person name="Kuo A."/>
            <person name="Nagy L.G."/>
            <person name="Floudas D."/>
            <person name="Copeland A."/>
            <person name="Barry K.W."/>
            <person name="Cichocki N."/>
            <person name="Veneault-Fourrey C."/>
            <person name="LaButti K."/>
            <person name="Lindquist E.A."/>
            <person name="Lipzen A."/>
            <person name="Lundell T."/>
            <person name="Morin E."/>
            <person name="Murat C."/>
            <person name="Riley R."/>
            <person name="Ohm R."/>
            <person name="Sun H."/>
            <person name="Tunlid A."/>
            <person name="Henrissat B."/>
            <person name="Grigoriev I.V."/>
            <person name="Hibbett D.S."/>
            <person name="Martin F."/>
        </authorList>
    </citation>
    <scope>NUCLEOTIDE SEQUENCE [LARGE SCALE GENOMIC DNA]</scope>
    <source>
        <strain evidence="6">MAFF 305830</strain>
    </source>
</reference>
<dbReference type="InterPro" id="IPR006762">
    <property type="entry name" value="Gtr1_RagA"/>
</dbReference>
<dbReference type="Gene3D" id="3.30.450.190">
    <property type="match status" value="1"/>
</dbReference>
<evidence type="ECO:0000256" key="3">
    <source>
        <dbReference type="ARBA" id="ARBA00023134"/>
    </source>
</evidence>
<dbReference type="GO" id="GO:0000329">
    <property type="term" value="C:fungal-type vacuole membrane"/>
    <property type="evidence" value="ECO:0007669"/>
    <property type="project" value="TreeGrafter"/>
</dbReference>
<dbReference type="AlphaFoldDB" id="A0A0C2W4G8"/>
<dbReference type="InterPro" id="IPR027417">
    <property type="entry name" value="P-loop_NTPase"/>
</dbReference>
<dbReference type="GO" id="GO:1904263">
    <property type="term" value="P:positive regulation of TORC1 signaling"/>
    <property type="evidence" value="ECO:0007669"/>
    <property type="project" value="TreeGrafter"/>
</dbReference>
<dbReference type="SUPFAM" id="SSF52540">
    <property type="entry name" value="P-loop containing nucleoside triphosphate hydrolases"/>
    <property type="match status" value="1"/>
</dbReference>
<evidence type="ECO:0000256" key="2">
    <source>
        <dbReference type="ARBA" id="ARBA00022741"/>
    </source>
</evidence>
<dbReference type="Gene3D" id="3.40.50.300">
    <property type="entry name" value="P-loop containing nucleotide triphosphate hydrolases"/>
    <property type="match status" value="1"/>
</dbReference>
<dbReference type="GO" id="GO:0010507">
    <property type="term" value="P:negative regulation of autophagy"/>
    <property type="evidence" value="ECO:0007669"/>
    <property type="project" value="TreeGrafter"/>
</dbReference>
<proteinExistence type="inferred from homology"/>
<accession>A0A0C2W4G8</accession>